<dbReference type="InterPro" id="IPR001902">
    <property type="entry name" value="SLC26A/SulP_fam"/>
</dbReference>
<dbReference type="SUPFAM" id="SSF52091">
    <property type="entry name" value="SpoIIaa-like"/>
    <property type="match status" value="1"/>
</dbReference>
<feature type="transmembrane region" description="Helical" evidence="5">
    <location>
        <begin position="95"/>
        <end position="116"/>
    </location>
</feature>
<dbReference type="Gene3D" id="3.30.750.24">
    <property type="entry name" value="STAS domain"/>
    <property type="match status" value="1"/>
</dbReference>
<evidence type="ECO:0000256" key="3">
    <source>
        <dbReference type="ARBA" id="ARBA00022989"/>
    </source>
</evidence>
<keyword evidence="8" id="KW-1185">Reference proteome</keyword>
<dbReference type="NCBIfam" id="TIGR00815">
    <property type="entry name" value="sulP"/>
    <property type="match status" value="1"/>
</dbReference>
<keyword evidence="4 5" id="KW-0472">Membrane</keyword>
<feature type="transmembrane region" description="Helical" evidence="5">
    <location>
        <begin position="303"/>
        <end position="320"/>
    </location>
</feature>
<evidence type="ECO:0000256" key="5">
    <source>
        <dbReference type="SAM" id="Phobius"/>
    </source>
</evidence>
<evidence type="ECO:0000256" key="4">
    <source>
        <dbReference type="ARBA" id="ARBA00023136"/>
    </source>
</evidence>
<evidence type="ECO:0000256" key="1">
    <source>
        <dbReference type="ARBA" id="ARBA00004141"/>
    </source>
</evidence>
<sequence>MERLTEMEHLMKTPAGDKVTFSGQGKLQLSRQVYTQDAYDRTYPAPERPEFSIARTIKKKCTCTAEDILKIVLSYFPVVDFARKYRLKEYILGDFLAGLTVSFLHLPMAMGFGILASLRPIHGLYSTFFAVVVYMIFGTSPYISNGTNAVMALLTATVVEREADAFTAARQAANESMPTEDEIMEVKIGTSMACCFVVGLILMGMGLLKLGVITTYLSVSFVGGFTTAAAVHIASSQVPKVFGIKVQTFAGAGKLVRMYIDLFSKIAQTNAAEIIIALLCMITLLLVKICINERFKDKMKMPVPIDLIVVILGTIISHFANFKEVFDVKVAGEIPTGFTSPGLPRLQNVGSFASDAFVMAILSLAMSISMAKLCANKHGIPIDDNQELFAYGASNFVSGFFHSFPSATAPPRTMILSSLGARTTLNAIPTSVFILLVILVIGQLFVSLPLSVLAAMIIISMKDLLLQYRNLPRIWKINKYDFVIWVVTNSVSILVDLNYGIIAGVGISIFLVILRDQCASGKIVTRASNEDILVNVRGCKQSSNLRIFKVPTNLYFATAERIKSQIYKHITNPNRKIKVNPKATDQSVDVKDSVVESNGEAAHTENGSTTTVELEASAGIKSDKIETVLIDLSSVEYVDMAGLGVLQQVTKVYKDIGIDVFLAGIQSGVAETLEAGDFFKTFPRSAVYYDVFDALEANRTHTQL</sequence>
<feature type="transmembrane region" description="Helical" evidence="5">
    <location>
        <begin position="123"/>
        <end position="143"/>
    </location>
</feature>
<reference evidence="7" key="1">
    <citation type="submission" date="2022-11" db="EMBL/GenBank/DDBJ databases">
        <title>Centuries of genome instability and evolution in soft-shell clam transmissible cancer (bioRxiv).</title>
        <authorList>
            <person name="Hart S.F.M."/>
            <person name="Yonemitsu M.A."/>
            <person name="Giersch R.M."/>
            <person name="Beal B.F."/>
            <person name="Arriagada G."/>
            <person name="Davis B.W."/>
            <person name="Ostrander E.A."/>
            <person name="Goff S.P."/>
            <person name="Metzger M.J."/>
        </authorList>
    </citation>
    <scope>NUCLEOTIDE SEQUENCE</scope>
    <source>
        <strain evidence="7">MELC-2E11</strain>
        <tissue evidence="7">Siphon/mantle</tissue>
    </source>
</reference>
<dbReference type="CDD" id="cd07042">
    <property type="entry name" value="STAS_SulP_like_sulfate_transporter"/>
    <property type="match status" value="1"/>
</dbReference>
<dbReference type="InterPro" id="IPR002645">
    <property type="entry name" value="STAS_dom"/>
</dbReference>
<gene>
    <name evidence="7" type="ORF">MAR_028126</name>
</gene>
<name>A0ABY7DFN3_MYAAR</name>
<dbReference type="PANTHER" id="PTHR11814">
    <property type="entry name" value="SULFATE TRANSPORTER"/>
    <property type="match status" value="1"/>
</dbReference>
<dbReference type="Pfam" id="PF01740">
    <property type="entry name" value="STAS"/>
    <property type="match status" value="1"/>
</dbReference>
<evidence type="ECO:0000256" key="2">
    <source>
        <dbReference type="ARBA" id="ARBA00022692"/>
    </source>
</evidence>
<feature type="domain" description="STAS" evidence="6">
    <location>
        <begin position="544"/>
        <end position="698"/>
    </location>
</feature>
<feature type="transmembrane region" description="Helical" evidence="5">
    <location>
        <begin position="428"/>
        <end position="461"/>
    </location>
</feature>
<feature type="transmembrane region" description="Helical" evidence="5">
    <location>
        <begin position="188"/>
        <end position="208"/>
    </location>
</feature>
<dbReference type="EMBL" id="CP111013">
    <property type="protein sequence ID" value="WAQ95436.1"/>
    <property type="molecule type" value="Genomic_DNA"/>
</dbReference>
<evidence type="ECO:0000313" key="8">
    <source>
        <dbReference type="Proteomes" id="UP001164746"/>
    </source>
</evidence>
<proteinExistence type="predicted"/>
<evidence type="ECO:0000259" key="6">
    <source>
        <dbReference type="PROSITE" id="PS50801"/>
    </source>
</evidence>
<accession>A0ABY7DFN3</accession>
<dbReference type="Proteomes" id="UP001164746">
    <property type="component" value="Chromosome 2"/>
</dbReference>
<evidence type="ECO:0000313" key="7">
    <source>
        <dbReference type="EMBL" id="WAQ95436.1"/>
    </source>
</evidence>
<dbReference type="PROSITE" id="PS50801">
    <property type="entry name" value="STAS"/>
    <property type="match status" value="1"/>
</dbReference>
<comment type="subcellular location">
    <subcellularLocation>
        <location evidence="1">Membrane</location>
        <topology evidence="1">Multi-pass membrane protein</topology>
    </subcellularLocation>
</comment>
<feature type="transmembrane region" description="Helical" evidence="5">
    <location>
        <begin position="271"/>
        <end position="291"/>
    </location>
</feature>
<dbReference type="InterPro" id="IPR036513">
    <property type="entry name" value="STAS_dom_sf"/>
</dbReference>
<keyword evidence="2 5" id="KW-0812">Transmembrane</keyword>
<organism evidence="7 8">
    <name type="scientific">Mya arenaria</name>
    <name type="common">Soft-shell clam</name>
    <dbReference type="NCBI Taxonomy" id="6604"/>
    <lineage>
        <taxon>Eukaryota</taxon>
        <taxon>Metazoa</taxon>
        <taxon>Spiralia</taxon>
        <taxon>Lophotrochozoa</taxon>
        <taxon>Mollusca</taxon>
        <taxon>Bivalvia</taxon>
        <taxon>Autobranchia</taxon>
        <taxon>Heteroconchia</taxon>
        <taxon>Euheterodonta</taxon>
        <taxon>Imparidentia</taxon>
        <taxon>Neoheterodontei</taxon>
        <taxon>Myida</taxon>
        <taxon>Myoidea</taxon>
        <taxon>Myidae</taxon>
        <taxon>Mya</taxon>
    </lineage>
</organism>
<keyword evidence="3 5" id="KW-1133">Transmembrane helix</keyword>
<feature type="transmembrane region" description="Helical" evidence="5">
    <location>
        <begin position="482"/>
        <end position="514"/>
    </location>
</feature>
<dbReference type="InterPro" id="IPR011547">
    <property type="entry name" value="SLC26A/SulP_dom"/>
</dbReference>
<feature type="transmembrane region" description="Helical" evidence="5">
    <location>
        <begin position="356"/>
        <end position="376"/>
    </location>
</feature>
<protein>
    <submittedName>
        <fullName evidence="7">S26A2-like protein</fullName>
    </submittedName>
</protein>
<dbReference type="Pfam" id="PF00916">
    <property type="entry name" value="Sulfate_transp"/>
    <property type="match status" value="1"/>
</dbReference>